<feature type="compositionally biased region" description="Basic and acidic residues" evidence="1">
    <location>
        <begin position="444"/>
        <end position="455"/>
    </location>
</feature>
<feature type="compositionally biased region" description="Basic and acidic residues" evidence="1">
    <location>
        <begin position="367"/>
        <end position="377"/>
    </location>
</feature>
<feature type="compositionally biased region" description="Basic and acidic residues" evidence="1">
    <location>
        <begin position="21"/>
        <end position="33"/>
    </location>
</feature>
<feature type="region of interest" description="Disordered" evidence="1">
    <location>
        <begin position="509"/>
        <end position="583"/>
    </location>
</feature>
<organism evidence="2 3">
    <name type="scientific">Pandoravirus dulcis</name>
    <dbReference type="NCBI Taxonomy" id="1349409"/>
    <lineage>
        <taxon>Viruses</taxon>
        <taxon>Pandoravirus</taxon>
    </lineage>
</organism>
<dbReference type="GeneID" id="34568031"/>
<feature type="compositionally biased region" description="Acidic residues" evidence="1">
    <location>
        <begin position="407"/>
        <end position="419"/>
    </location>
</feature>
<dbReference type="RefSeq" id="YP_009430234.1">
    <property type="nucleotide sequence ID" value="NC_021858.1"/>
</dbReference>
<accession>A0A291AU92</accession>
<evidence type="ECO:0000256" key="1">
    <source>
        <dbReference type="SAM" id="MobiDB-lite"/>
    </source>
</evidence>
<sequence>MGGTRSFAFDRAHTESSAAGAHKEEPTKRHDAVPSRAPLQQLGKKKKTHKRAVGRRLATTGRHSMKPAFGALEHAVEVHGGGVMACPARILVKRLPKQATVALLHKRIAAAHAKRYPTRPTLHFGASHDLVDSHGTALAASDKVTEALARHDPARPLTVVVRASAGPPAGSPAIIYRTRDDDNAAAQTNAPTVCRTGSDRDSADPSLPQETAIRVTQQTCDERWMPAIDIVRAMTAHVCNGNERAVTDRVMDKVCRRVGRLDCISLPRTYKAGTNITRHIKTAVVRASRLDQFIDTVAVVVHPTDPGAATLLAELYKAHIGDAAPSAPGSPVARHLTEEDPPSEEPPVARDPTSGDRAGAGGDDNAGGDHDNPDGVETRAIQTDTAGSSAPSRKRTRACIAATSSSADDDDKAESEGDDNTDRDRRLTQRRRTRRRAPSASQRAAERTWTDRPLDWRPNADSVGDSDRACHTATRVASPRARQFVAVDMSNAALTERSRRFAQSVLPTAASGLDGHPNNRNVDVVDTADDNGGVACTRIKSERPHGSDDDDDKDGLDGDGHQEQSDSDDHDGGRRQQREATFERKWNRRVASDVIERADAVGGPVRLWETRNGVCRLSLAVVASHEIAGMWEVVGGRVDPHRPAPGAKEEWVERERVIGLIAQALSSPATAVTVGVAMSPTSSGAVTIADSGLFALCRRRLAREGGTTIYARLTALMREAADTPCAKACTQLAAAMSVSV</sequence>
<feature type="region of interest" description="Disordered" evidence="1">
    <location>
        <begin position="325"/>
        <end position="474"/>
    </location>
</feature>
<evidence type="ECO:0000313" key="3">
    <source>
        <dbReference type="Proteomes" id="UP000201566"/>
    </source>
</evidence>
<evidence type="ECO:0000313" key="2">
    <source>
        <dbReference type="EMBL" id="ATE82525.1"/>
    </source>
</evidence>
<protein>
    <submittedName>
        <fullName evidence="2">Uncharacterized protein</fullName>
    </submittedName>
</protein>
<dbReference type="KEGG" id="vg:34568031"/>
<feature type="compositionally biased region" description="Basic and acidic residues" evidence="1">
    <location>
        <begin position="570"/>
        <end position="583"/>
    </location>
</feature>
<gene>
    <name evidence="2" type="ORF">pdul_cds_538</name>
</gene>
<name>A0A291AU92_9VIRU</name>
<feature type="compositionally biased region" description="Basic residues" evidence="1">
    <location>
        <begin position="43"/>
        <end position="54"/>
    </location>
</feature>
<feature type="compositionally biased region" description="Polar residues" evidence="1">
    <location>
        <begin position="380"/>
        <end position="391"/>
    </location>
</feature>
<reference evidence="2 3" key="1">
    <citation type="journal article" date="2013" name="Science">
        <title>Pandoraviruses: amoeba viruses with genomes up to 2.5 Mb reaching that of parasitic eukaryotes.</title>
        <authorList>
            <person name="Philippe N."/>
            <person name="Legendre M."/>
            <person name="Doutre G."/>
            <person name="Coute Y."/>
            <person name="Poirot O."/>
            <person name="Lescot M."/>
            <person name="Arslan D."/>
            <person name="Seltzer V."/>
            <person name="Bertaux L."/>
            <person name="Bruley C."/>
            <person name="Garin J."/>
            <person name="Claverie J.M."/>
            <person name="Abergel C."/>
        </authorList>
    </citation>
    <scope>NUCLEOTIDE SEQUENCE [LARGE SCALE GENOMIC DNA]</scope>
    <source>
        <strain evidence="2">Melbourne</strain>
    </source>
</reference>
<feature type="region of interest" description="Disordered" evidence="1">
    <location>
        <begin position="1"/>
        <end position="61"/>
    </location>
</feature>
<dbReference type="Proteomes" id="UP000201566">
    <property type="component" value="Segment"/>
</dbReference>
<feature type="compositionally biased region" description="Basic and acidic residues" evidence="1">
    <location>
        <begin position="555"/>
        <end position="564"/>
    </location>
</feature>
<proteinExistence type="predicted"/>
<dbReference type="EMBL" id="KC977570">
    <property type="protein sequence ID" value="ATE82525.1"/>
    <property type="molecule type" value="Genomic_DNA"/>
</dbReference>
<feature type="compositionally biased region" description="Basic residues" evidence="1">
    <location>
        <begin position="428"/>
        <end position="437"/>
    </location>
</feature>